<keyword evidence="1" id="KW-0732">Signal</keyword>
<evidence type="ECO:0000313" key="3">
    <source>
        <dbReference type="EMBL" id="RLJ67597.1"/>
    </source>
</evidence>
<evidence type="ECO:0000256" key="1">
    <source>
        <dbReference type="SAM" id="SignalP"/>
    </source>
</evidence>
<dbReference type="AlphaFoldDB" id="A0A497XJN3"/>
<feature type="domain" description="Rap1a immunity protein" evidence="2">
    <location>
        <begin position="26"/>
        <end position="125"/>
    </location>
</feature>
<dbReference type="RefSeq" id="WP_121239576.1">
    <property type="nucleotide sequence ID" value="NZ_BHVV01000001.1"/>
</dbReference>
<keyword evidence="4" id="KW-1185">Reference proteome</keyword>
<accession>A0A497XJN3</accession>
<dbReference type="InterPro" id="IPR041238">
    <property type="entry name" value="Rap1a"/>
</dbReference>
<feature type="signal peptide" evidence="1">
    <location>
        <begin position="1"/>
        <end position="19"/>
    </location>
</feature>
<evidence type="ECO:0000259" key="2">
    <source>
        <dbReference type="Pfam" id="PF18602"/>
    </source>
</evidence>
<protein>
    <recommendedName>
        <fullName evidence="2">Rap1a immunity protein domain-containing protein</fullName>
    </recommendedName>
</protein>
<organism evidence="3 4">
    <name type="scientific">Sulfurisoma sediminicola</name>
    <dbReference type="NCBI Taxonomy" id="1381557"/>
    <lineage>
        <taxon>Bacteria</taxon>
        <taxon>Pseudomonadati</taxon>
        <taxon>Pseudomonadota</taxon>
        <taxon>Betaproteobacteria</taxon>
        <taxon>Nitrosomonadales</taxon>
        <taxon>Sterolibacteriaceae</taxon>
        <taxon>Sulfurisoma</taxon>
    </lineage>
</organism>
<comment type="caution">
    <text evidence="3">The sequence shown here is derived from an EMBL/GenBank/DDBJ whole genome shotgun (WGS) entry which is preliminary data.</text>
</comment>
<gene>
    <name evidence="3" type="ORF">DFR35_0144</name>
</gene>
<dbReference type="Proteomes" id="UP000268908">
    <property type="component" value="Unassembled WGS sequence"/>
</dbReference>
<reference evidence="3 4" key="1">
    <citation type="submission" date="2018-10" db="EMBL/GenBank/DDBJ databases">
        <title>Genomic Encyclopedia of Type Strains, Phase IV (KMG-IV): sequencing the most valuable type-strain genomes for metagenomic binning, comparative biology and taxonomic classification.</title>
        <authorList>
            <person name="Goeker M."/>
        </authorList>
    </citation>
    <scope>NUCLEOTIDE SEQUENCE [LARGE SCALE GENOMIC DNA]</scope>
    <source>
        <strain evidence="3 4">DSM 26916</strain>
    </source>
</reference>
<proteinExistence type="predicted"/>
<dbReference type="Pfam" id="PF18602">
    <property type="entry name" value="Rap1a"/>
    <property type="match status" value="1"/>
</dbReference>
<feature type="chain" id="PRO_5019835323" description="Rap1a immunity protein domain-containing protein" evidence="1">
    <location>
        <begin position="20"/>
        <end position="137"/>
    </location>
</feature>
<dbReference type="Gene3D" id="1.10.890.40">
    <property type="match status" value="1"/>
</dbReference>
<dbReference type="EMBL" id="RCCI01000004">
    <property type="protein sequence ID" value="RLJ67597.1"/>
    <property type="molecule type" value="Genomic_DNA"/>
</dbReference>
<sequence length="137" mass="14881">MKNLILAIAAAVVPSLGFAAATPYDGVRLLNDCKAAVRILDQGKTTSKADEAVAATQCSYFSWGVYLAQRGAVTKTGQRLFCAPGNATQEQVVRVIEKWLTEHPEQLHLAAERLIPTALRDAFPCPPTTRRKDEQAT</sequence>
<evidence type="ECO:0000313" key="4">
    <source>
        <dbReference type="Proteomes" id="UP000268908"/>
    </source>
</evidence>
<name>A0A497XJN3_9PROT</name>